<dbReference type="GO" id="GO:0042802">
    <property type="term" value="F:identical protein binding"/>
    <property type="evidence" value="ECO:0007669"/>
    <property type="project" value="UniProtKB-ARBA"/>
</dbReference>
<evidence type="ECO:0000313" key="13">
    <source>
        <dbReference type="Proteomes" id="UP000035709"/>
    </source>
</evidence>
<comment type="similarity">
    <text evidence="10">Belongs to the RNase Z family.</text>
</comment>
<sequence>MELQFLGTGAGQPSKQRNVSSIALKLLDEINEIWLFDVGEATQHQILRTNIRLRKVTKIFISHNHGDHIFGLPGLLATRSFQGDVGPLTIYGPPGLEQFVRTALRVSRSKVSYPIKFVALVKGGLIYQGQGFKVYAKKLDHRVPSFGYRVVEDSHPGELLMDKLAQYKVPNGPLLGKLKEGKQIALSDGTILNGEDFLGPNKPGRIVTIIYDTRSTPNIAKLAKNADVLVHESTFAGNEAKLAHAYYHSTAVEAAKVARDNGVKHLYLDHISARYLGSKAKNLEKQAKRIFPNTKLVNDFDRVVIPMKGVKNE</sequence>
<proteinExistence type="inferred from homology"/>
<dbReference type="PATRIC" id="fig|1600.4.peg.976"/>
<dbReference type="PANTHER" id="PTHR46018:SF2">
    <property type="entry name" value="ZINC PHOSPHODIESTERASE ELAC PROTEIN 1"/>
    <property type="match status" value="1"/>
</dbReference>
<keyword evidence="8 10" id="KW-0862">Zinc</keyword>
<feature type="binding site" evidence="10">
    <location>
        <position position="68"/>
    </location>
    <ligand>
        <name>Zn(2+)</name>
        <dbReference type="ChEBI" id="CHEBI:29105"/>
        <label>2</label>
        <note>catalytic</note>
    </ligand>
</feature>
<dbReference type="PANTHER" id="PTHR46018">
    <property type="entry name" value="ZINC PHOSPHODIESTERASE ELAC PROTEIN 1"/>
    <property type="match status" value="1"/>
</dbReference>
<dbReference type="InterPro" id="IPR036866">
    <property type="entry name" value="RibonucZ/Hydroxyglut_hydro"/>
</dbReference>
<keyword evidence="3 10" id="KW-0819">tRNA processing</keyword>
<organism evidence="11 13">
    <name type="scientific">Lactobacillus acetotolerans</name>
    <dbReference type="NCBI Taxonomy" id="1600"/>
    <lineage>
        <taxon>Bacteria</taxon>
        <taxon>Bacillati</taxon>
        <taxon>Bacillota</taxon>
        <taxon>Bacilli</taxon>
        <taxon>Lactobacillales</taxon>
        <taxon>Lactobacillaceae</taxon>
        <taxon>Lactobacillus</taxon>
    </lineage>
</organism>
<dbReference type="GeneID" id="78212323"/>
<gene>
    <name evidence="10 12" type="primary">rnz</name>
    <name evidence="12" type="ORF">LA749_04910</name>
    <name evidence="11" type="ORF">LBAT_0953</name>
</gene>
<comment type="subunit">
    <text evidence="1 10">Homodimer.</text>
</comment>
<feature type="binding site" evidence="10">
    <location>
        <position position="141"/>
    </location>
    <ligand>
        <name>Zn(2+)</name>
        <dbReference type="ChEBI" id="CHEBI:29105"/>
        <label>1</label>
        <note>catalytic</note>
    </ligand>
</feature>
<feature type="binding site" evidence="10">
    <location>
        <position position="270"/>
    </location>
    <ligand>
        <name>Zn(2+)</name>
        <dbReference type="ChEBI" id="CHEBI:29105"/>
        <label>2</label>
        <note>catalytic</note>
    </ligand>
</feature>
<evidence type="ECO:0000256" key="10">
    <source>
        <dbReference type="HAMAP-Rule" id="MF_01818"/>
    </source>
</evidence>
<keyword evidence="5 10" id="KW-0479">Metal-binding</keyword>
<dbReference type="Gene3D" id="3.60.15.10">
    <property type="entry name" value="Ribonuclease Z/Hydroxyacylglutathione hydrolase-like"/>
    <property type="match status" value="1"/>
</dbReference>
<evidence type="ECO:0000256" key="6">
    <source>
        <dbReference type="ARBA" id="ARBA00022759"/>
    </source>
</evidence>
<keyword evidence="13" id="KW-1185">Reference proteome</keyword>
<evidence type="ECO:0000256" key="5">
    <source>
        <dbReference type="ARBA" id="ARBA00022723"/>
    </source>
</evidence>
<name>A0A0D6A3E1_9LACO</name>
<dbReference type="Pfam" id="PF23023">
    <property type="entry name" value="Anti-Pycsar_Apyc1"/>
    <property type="match status" value="1"/>
</dbReference>
<feature type="binding site" evidence="10">
    <location>
        <position position="67"/>
    </location>
    <ligand>
        <name>Zn(2+)</name>
        <dbReference type="ChEBI" id="CHEBI:29105"/>
        <label>2</label>
        <note>catalytic</note>
    </ligand>
</feature>
<evidence type="ECO:0000256" key="9">
    <source>
        <dbReference type="ARBA" id="ARBA00057812"/>
    </source>
</evidence>
<dbReference type="Proteomes" id="UP000035709">
    <property type="component" value="Chromosome"/>
</dbReference>
<dbReference type="KEGG" id="lae:LBAT_0953"/>
<evidence type="ECO:0000256" key="3">
    <source>
        <dbReference type="ARBA" id="ARBA00022694"/>
    </source>
</evidence>
<dbReference type="RefSeq" id="WP_056969796.1">
    <property type="nucleotide sequence ID" value="NZ_AP014808.1"/>
</dbReference>
<dbReference type="SUPFAM" id="SSF56281">
    <property type="entry name" value="Metallo-hydrolase/oxidoreductase"/>
    <property type="match status" value="1"/>
</dbReference>
<dbReference type="NCBIfam" id="TIGR02651">
    <property type="entry name" value="RNase_Z"/>
    <property type="match status" value="1"/>
</dbReference>
<evidence type="ECO:0000313" key="14">
    <source>
        <dbReference type="Proteomes" id="UP000325393"/>
    </source>
</evidence>
<dbReference type="Proteomes" id="UP000325393">
    <property type="component" value="Chromosome"/>
</dbReference>
<keyword evidence="7 10" id="KW-0378">Hydrolase</keyword>
<comment type="function">
    <text evidence="9 10">Zinc phosphodiesterase, which displays some tRNA 3'-processing endonuclease activity. Probably involved in tRNA maturation, by removing a 3'-trailer from precursor tRNA.</text>
</comment>
<dbReference type="HAMAP" id="MF_01818">
    <property type="entry name" value="RNase_Z_BN"/>
    <property type="match status" value="1"/>
</dbReference>
<evidence type="ECO:0000256" key="7">
    <source>
        <dbReference type="ARBA" id="ARBA00022801"/>
    </source>
</evidence>
<feature type="binding site" evidence="10">
    <location>
        <position position="65"/>
    </location>
    <ligand>
        <name>Zn(2+)</name>
        <dbReference type="ChEBI" id="CHEBI:29105"/>
        <label>1</label>
        <note>catalytic</note>
    </ligand>
</feature>
<dbReference type="CDD" id="cd07717">
    <property type="entry name" value="RNaseZ_ZiPD-like_MBL-fold"/>
    <property type="match status" value="1"/>
</dbReference>
<dbReference type="OrthoDB" id="9800940at2"/>
<evidence type="ECO:0000256" key="1">
    <source>
        <dbReference type="ARBA" id="ARBA00011738"/>
    </source>
</evidence>
<dbReference type="GO" id="GO:0042781">
    <property type="term" value="F:3'-tRNA processing endoribonuclease activity"/>
    <property type="evidence" value="ECO:0007669"/>
    <property type="project" value="UniProtKB-UniRule"/>
</dbReference>
<evidence type="ECO:0000313" key="11">
    <source>
        <dbReference type="EMBL" id="BAQ57342.1"/>
    </source>
</evidence>
<dbReference type="EMBL" id="CP044496">
    <property type="protein sequence ID" value="QFG51367.1"/>
    <property type="molecule type" value="Genomic_DNA"/>
</dbReference>
<comment type="catalytic activity">
    <reaction evidence="10">
        <text>Endonucleolytic cleavage of RNA, removing extra 3' nucleotides from tRNA precursor, generating 3' termini of tRNAs. A 3'-hydroxy group is left at the tRNA terminus and a 5'-phosphoryl group is left at the trailer molecule.</text>
        <dbReference type="EC" id="3.1.26.11"/>
    </reaction>
</comment>
<dbReference type="AlphaFoldDB" id="A0A0D6A3E1"/>
<feature type="binding site" evidence="10">
    <location>
        <position position="63"/>
    </location>
    <ligand>
        <name>Zn(2+)</name>
        <dbReference type="ChEBI" id="CHEBI:29105"/>
        <label>1</label>
        <note>catalytic</note>
    </ligand>
</feature>
<keyword evidence="4 10" id="KW-0540">Nuclease</keyword>
<dbReference type="STRING" id="1600.LBAT_0953"/>
<protein>
    <recommendedName>
        <fullName evidence="2 10">Ribonuclease Z</fullName>
        <shortName evidence="10">RNase Z</shortName>
        <ecNumber evidence="2 10">3.1.26.11</ecNumber>
    </recommendedName>
    <alternativeName>
        <fullName evidence="10">tRNA 3 endonuclease</fullName>
    </alternativeName>
    <alternativeName>
        <fullName evidence="10">tRNase Z</fullName>
    </alternativeName>
</protein>
<dbReference type="GO" id="GO:0008270">
    <property type="term" value="F:zinc ion binding"/>
    <property type="evidence" value="ECO:0007669"/>
    <property type="project" value="UniProtKB-UniRule"/>
</dbReference>
<comment type="cofactor">
    <cofactor evidence="10">
        <name>Zn(2+)</name>
        <dbReference type="ChEBI" id="CHEBI:29105"/>
    </cofactor>
    <text evidence="10">Binds 2 Zn(2+) ions.</text>
</comment>
<dbReference type="InterPro" id="IPR013471">
    <property type="entry name" value="RNase_Z/BN"/>
</dbReference>
<evidence type="ECO:0000256" key="4">
    <source>
        <dbReference type="ARBA" id="ARBA00022722"/>
    </source>
</evidence>
<reference evidence="11 13" key="1">
    <citation type="submission" date="2015-03" db="EMBL/GenBank/DDBJ databases">
        <title>Complete genome sequence of Lactobacillus acetotolerans NBRC 13120.</title>
        <authorList>
            <person name="Toh H."/>
            <person name="Morita H."/>
            <person name="Fujita N."/>
        </authorList>
    </citation>
    <scope>NUCLEOTIDE SEQUENCE [LARGE SCALE GENOMIC DNA]</scope>
    <source>
        <strain evidence="11 13">NBRC 13120</strain>
    </source>
</reference>
<dbReference type="EC" id="3.1.26.11" evidence="2 10"/>
<evidence type="ECO:0000256" key="2">
    <source>
        <dbReference type="ARBA" id="ARBA00012477"/>
    </source>
</evidence>
<feature type="binding site" evidence="10">
    <location>
        <position position="212"/>
    </location>
    <ligand>
        <name>Zn(2+)</name>
        <dbReference type="ChEBI" id="CHEBI:29105"/>
        <label>1</label>
        <note>catalytic</note>
    </ligand>
</feature>
<dbReference type="FunFam" id="3.60.15.10:FF:000002">
    <property type="entry name" value="Ribonuclease Z"/>
    <property type="match status" value="1"/>
</dbReference>
<dbReference type="NCBIfam" id="NF000801">
    <property type="entry name" value="PRK00055.1-3"/>
    <property type="match status" value="1"/>
</dbReference>
<evidence type="ECO:0000256" key="8">
    <source>
        <dbReference type="ARBA" id="ARBA00022833"/>
    </source>
</evidence>
<accession>A0A0D6A3E1</accession>
<evidence type="ECO:0000313" key="12">
    <source>
        <dbReference type="EMBL" id="QFG51367.1"/>
    </source>
</evidence>
<feature type="active site" description="Proton acceptor" evidence="10">
    <location>
        <position position="67"/>
    </location>
</feature>
<dbReference type="EMBL" id="AP014808">
    <property type="protein sequence ID" value="BAQ57342.1"/>
    <property type="molecule type" value="Genomic_DNA"/>
</dbReference>
<keyword evidence="6 10" id="KW-0255">Endonuclease</keyword>
<reference evidence="12 14" key="2">
    <citation type="submission" date="2019-09" db="EMBL/GenBank/DDBJ databases">
        <title>Genome sequencing of Lactobacillus acetotolerans.</title>
        <authorList>
            <person name="Kim K."/>
        </authorList>
    </citation>
    <scope>NUCLEOTIDE SEQUENCE [LARGE SCALE GENOMIC DNA]</scope>
    <source>
        <strain evidence="12 14">LA749</strain>
    </source>
</reference>
<feature type="binding site" evidence="10">
    <location>
        <position position="212"/>
    </location>
    <ligand>
        <name>Zn(2+)</name>
        <dbReference type="ChEBI" id="CHEBI:29105"/>
        <label>2</label>
        <note>catalytic</note>
    </ligand>
</feature>